<keyword evidence="5" id="KW-1185">Reference proteome</keyword>
<dbReference type="Proteomes" id="UP000829542">
    <property type="component" value="Chromosome"/>
</dbReference>
<protein>
    <submittedName>
        <fullName evidence="4">Phage tail sheath subtilisin-like domain-containing protein</fullName>
    </submittedName>
</protein>
<dbReference type="PANTHER" id="PTHR35861">
    <property type="match status" value="1"/>
</dbReference>
<name>A0ABY3WZK9_9GAMM</name>
<evidence type="ECO:0000313" key="4">
    <source>
        <dbReference type="EMBL" id="UNM96068.1"/>
    </source>
</evidence>
<dbReference type="Pfam" id="PF04984">
    <property type="entry name" value="Phage_sheath_1"/>
    <property type="match status" value="1"/>
</dbReference>
<feature type="domain" description="Tail sheath protein Gp18-like" evidence="3">
    <location>
        <begin position="26"/>
        <end position="87"/>
    </location>
</feature>
<evidence type="ECO:0000313" key="5">
    <source>
        <dbReference type="Proteomes" id="UP000829542"/>
    </source>
</evidence>
<sequence>MSTEYNHGVSLQINEHGYTPMPFVATSTIGLLATADDADIEAFPLNQAVLVTNIPEAIGKAGATGTLKEALQDIYKEASTAIIVIRVEEGVDEKGTIANVMGDIKDDKRTGLEVFELAQQQCGVQPKIFICPKYDTTPSVRLKLANIAEKALGFAYVSFDESATISEALKAREGFSSAYAMPVFNNGLAYNTELKADTERYSVAQLAGLRARLDQEKGWHWSLSNNLLKEVVGTTKEVTFKAVNGYGTGANTLNEKGVSVFVRDDGGIKIWGNRTASKPDSSLFFEVYTRTNNFLAEEAAEYLRRSMQDKPLTKAIMEDFRLNYNNRLSDHKRAGRILGGEIILHPKKNGKDDLMNGKPAWELKFTPVPPAENPSLEVTLTSDFINEIAGV</sequence>
<dbReference type="EMBL" id="CP093379">
    <property type="protein sequence ID" value="UNM96068.1"/>
    <property type="molecule type" value="Genomic_DNA"/>
</dbReference>
<accession>A0ABY3WZK9</accession>
<evidence type="ECO:0000259" key="2">
    <source>
        <dbReference type="Pfam" id="PF04984"/>
    </source>
</evidence>
<feature type="domain" description="Tail sheath protein subtilisin-like" evidence="2">
    <location>
        <begin position="113"/>
        <end position="276"/>
    </location>
</feature>
<organism evidence="4 5">
    <name type="scientific">Ignatzschineria rhizosphaerae</name>
    <dbReference type="NCBI Taxonomy" id="2923279"/>
    <lineage>
        <taxon>Bacteria</taxon>
        <taxon>Pseudomonadati</taxon>
        <taxon>Pseudomonadota</taxon>
        <taxon>Gammaproteobacteria</taxon>
        <taxon>Cardiobacteriales</taxon>
        <taxon>Ignatzschineriaceae</taxon>
        <taxon>Ignatzschineria</taxon>
    </lineage>
</organism>
<gene>
    <name evidence="4" type="ORF">MMG00_12840</name>
</gene>
<dbReference type="InterPro" id="IPR054564">
    <property type="entry name" value="Gp18_domIII_N"/>
</dbReference>
<dbReference type="InterPro" id="IPR035089">
    <property type="entry name" value="Phage_sheath_subtilisin"/>
</dbReference>
<dbReference type="PANTHER" id="PTHR35861:SF1">
    <property type="entry name" value="PHAGE TAIL SHEATH PROTEIN"/>
    <property type="match status" value="1"/>
</dbReference>
<dbReference type="Pfam" id="PF22671">
    <property type="entry name" value="Gp18_domIII_N"/>
    <property type="match status" value="1"/>
</dbReference>
<evidence type="ECO:0000256" key="1">
    <source>
        <dbReference type="ARBA" id="ARBA00008005"/>
    </source>
</evidence>
<dbReference type="InterPro" id="IPR052042">
    <property type="entry name" value="Tail_sheath_structural"/>
</dbReference>
<dbReference type="RefSeq" id="WP_242148996.1">
    <property type="nucleotide sequence ID" value="NZ_CP093379.1"/>
</dbReference>
<comment type="similarity">
    <text evidence="1">Belongs to the myoviridae tail sheath protein family.</text>
</comment>
<evidence type="ECO:0000259" key="3">
    <source>
        <dbReference type="Pfam" id="PF22671"/>
    </source>
</evidence>
<proteinExistence type="inferred from homology"/>
<reference evidence="4 5" key="1">
    <citation type="submission" date="2022-03" db="EMBL/GenBank/DDBJ databases">
        <title>Ignatzschineria rhizosphaerae HR5S32.</title>
        <authorList>
            <person name="Sun J.Q."/>
            <person name="Feng J.Y."/>
        </authorList>
    </citation>
    <scope>NUCLEOTIDE SEQUENCE [LARGE SCALE GENOMIC DNA]</scope>
    <source>
        <strain evidence="4 5">HR5S32</strain>
    </source>
</reference>